<reference evidence="3" key="1">
    <citation type="journal article" date="2019" name="Int. J. Syst. Evol. Microbiol.">
        <title>The Global Catalogue of Microorganisms (GCM) 10K type strain sequencing project: providing services to taxonomists for standard genome sequencing and annotation.</title>
        <authorList>
            <consortium name="The Broad Institute Genomics Platform"/>
            <consortium name="The Broad Institute Genome Sequencing Center for Infectious Disease"/>
            <person name="Wu L."/>
            <person name="Ma J."/>
        </authorList>
    </citation>
    <scope>NUCLEOTIDE SEQUENCE [LARGE SCALE GENOMIC DNA]</scope>
    <source>
        <strain evidence="3">JCM 18326</strain>
    </source>
</reference>
<keyword evidence="3" id="KW-1185">Reference proteome</keyword>
<dbReference type="Pfam" id="PF00149">
    <property type="entry name" value="Metallophos"/>
    <property type="match status" value="1"/>
</dbReference>
<evidence type="ECO:0000313" key="3">
    <source>
        <dbReference type="Proteomes" id="UP001500298"/>
    </source>
</evidence>
<protein>
    <submittedName>
        <fullName evidence="2">Metallophosphoesterase family protein</fullName>
    </submittedName>
</protein>
<dbReference type="EMBL" id="BAABJX010000007">
    <property type="protein sequence ID" value="GAA4822741.1"/>
    <property type="molecule type" value="Genomic_DNA"/>
</dbReference>
<evidence type="ECO:0000313" key="2">
    <source>
        <dbReference type="EMBL" id="GAA4822741.1"/>
    </source>
</evidence>
<dbReference type="RefSeq" id="WP_345368744.1">
    <property type="nucleotide sequence ID" value="NZ_BAABJX010000007.1"/>
</dbReference>
<comment type="caution">
    <text evidence="2">The sequence shown here is derived from an EMBL/GenBank/DDBJ whole genome shotgun (WGS) entry which is preliminary data.</text>
</comment>
<dbReference type="Gene3D" id="3.60.21.10">
    <property type="match status" value="1"/>
</dbReference>
<evidence type="ECO:0000259" key="1">
    <source>
        <dbReference type="Pfam" id="PF00149"/>
    </source>
</evidence>
<dbReference type="SUPFAM" id="SSF56300">
    <property type="entry name" value="Metallo-dependent phosphatases"/>
    <property type="match status" value="1"/>
</dbReference>
<dbReference type="InterPro" id="IPR029052">
    <property type="entry name" value="Metallo-depent_PP-like"/>
</dbReference>
<name>A0ABP9D2G1_9BACT</name>
<dbReference type="InterPro" id="IPR050126">
    <property type="entry name" value="Ap4A_hydrolase"/>
</dbReference>
<dbReference type="PANTHER" id="PTHR42850:SF4">
    <property type="entry name" value="ZINC-DEPENDENT ENDOPOLYPHOSPHATASE"/>
    <property type="match status" value="1"/>
</dbReference>
<dbReference type="Proteomes" id="UP001500298">
    <property type="component" value="Unassembled WGS sequence"/>
</dbReference>
<dbReference type="InterPro" id="IPR004843">
    <property type="entry name" value="Calcineurin-like_PHP"/>
</dbReference>
<organism evidence="2 3">
    <name type="scientific">Algivirga pacifica</name>
    <dbReference type="NCBI Taxonomy" id="1162670"/>
    <lineage>
        <taxon>Bacteria</taxon>
        <taxon>Pseudomonadati</taxon>
        <taxon>Bacteroidota</taxon>
        <taxon>Cytophagia</taxon>
        <taxon>Cytophagales</taxon>
        <taxon>Flammeovirgaceae</taxon>
        <taxon>Algivirga</taxon>
    </lineage>
</organism>
<proteinExistence type="predicted"/>
<feature type="domain" description="Calcineurin-like phosphoesterase" evidence="1">
    <location>
        <begin position="27"/>
        <end position="192"/>
    </location>
</feature>
<sequence length="240" mass="28166">MVWNRWTTSRQSHKNGQYVIKADKGRRWVIGDIHGYAATFKTLLKKIKLQEEDQLFLLGDYINKGPDSKEVLDTIIRLRKQGYQVYALKGNHEEELIQALLKTEGKIPTRYRHLRLENKEGMIKQKYWKMLTDMPYYIETEGFYMVHAGFNLDEGNPLVDLGAMLKIRNHGDIRYWGISKRRKVLVGHTPVPLNEIHHRIHERSPIIILDNGVASHRNGYGRLLALDIDRWKLQCQEHKG</sequence>
<dbReference type="CDD" id="cd00144">
    <property type="entry name" value="MPP_PPP_family"/>
    <property type="match status" value="1"/>
</dbReference>
<dbReference type="PANTHER" id="PTHR42850">
    <property type="entry name" value="METALLOPHOSPHOESTERASE"/>
    <property type="match status" value="1"/>
</dbReference>
<accession>A0ABP9D2G1</accession>
<gene>
    <name evidence="2" type="ORF">GCM10023331_03870</name>
</gene>